<proteinExistence type="predicted"/>
<dbReference type="GO" id="GO:0005739">
    <property type="term" value="C:mitochondrion"/>
    <property type="evidence" value="ECO:0007669"/>
    <property type="project" value="InterPro"/>
</dbReference>
<dbReference type="InterPro" id="IPR032053">
    <property type="entry name" value="Ribosomal_mS34"/>
</dbReference>
<gene>
    <name evidence="1" type="ORF">PV328_010814</name>
</gene>
<dbReference type="GO" id="GO:0003735">
    <property type="term" value="F:structural constituent of ribosome"/>
    <property type="evidence" value="ECO:0007669"/>
    <property type="project" value="InterPro"/>
</dbReference>
<accession>A0AA39KQL1</accession>
<sequence length="201" mass="23472">MRYELIGRKTTFKGKPLWEILGNLKNYGVGRIVIRQRFQRYPEPCYLRIVKVGTLPEPPKVPYELTKINIPVQRAVQVLVEDVFRGRKFRDLVHLEDTTYKSDYQLIPKDEEYKYLIDKKKDDVILPRTMDLPPLLREIIIRNMKAKGQKVIEEPKLPLVYNLEGNKCSRVAEEGEKPTVTFEMGLGKPALPYLYANVKPI</sequence>
<evidence type="ECO:0000313" key="2">
    <source>
        <dbReference type="Proteomes" id="UP001168990"/>
    </source>
</evidence>
<reference evidence="1" key="2">
    <citation type="submission" date="2023-03" db="EMBL/GenBank/DDBJ databases">
        <authorList>
            <person name="Inwood S.N."/>
            <person name="Skelly J.G."/>
            <person name="Guhlin J."/>
            <person name="Harrop T.W.R."/>
            <person name="Goldson S.G."/>
            <person name="Dearden P.K."/>
        </authorList>
    </citation>
    <scope>NUCLEOTIDE SEQUENCE</scope>
    <source>
        <strain evidence="1">Irish</strain>
        <tissue evidence="1">Whole body</tissue>
    </source>
</reference>
<protein>
    <recommendedName>
        <fullName evidence="3">28S ribosomal protein S34, mitochondrial</fullName>
    </recommendedName>
</protein>
<organism evidence="1 2">
    <name type="scientific">Microctonus aethiopoides</name>
    <dbReference type="NCBI Taxonomy" id="144406"/>
    <lineage>
        <taxon>Eukaryota</taxon>
        <taxon>Metazoa</taxon>
        <taxon>Ecdysozoa</taxon>
        <taxon>Arthropoda</taxon>
        <taxon>Hexapoda</taxon>
        <taxon>Insecta</taxon>
        <taxon>Pterygota</taxon>
        <taxon>Neoptera</taxon>
        <taxon>Endopterygota</taxon>
        <taxon>Hymenoptera</taxon>
        <taxon>Apocrita</taxon>
        <taxon>Ichneumonoidea</taxon>
        <taxon>Braconidae</taxon>
        <taxon>Euphorinae</taxon>
        <taxon>Microctonus</taxon>
    </lineage>
</organism>
<keyword evidence="2" id="KW-1185">Reference proteome</keyword>
<dbReference type="PANTHER" id="PTHR28589:SF1">
    <property type="entry name" value="SMALL RIBOSOMAL SUBUNIT PROTEIN MS34"/>
    <property type="match status" value="1"/>
</dbReference>
<dbReference type="AlphaFoldDB" id="A0AA39KQL1"/>
<dbReference type="Pfam" id="PF16053">
    <property type="entry name" value="MRP-S34"/>
    <property type="match status" value="1"/>
</dbReference>
<name>A0AA39KQL1_9HYME</name>
<evidence type="ECO:0008006" key="3">
    <source>
        <dbReference type="Google" id="ProtNLM"/>
    </source>
</evidence>
<dbReference type="PANTHER" id="PTHR28589">
    <property type="entry name" value="28S RIBOSOMAL PROTEIN S34, MITOCHONDRIAL"/>
    <property type="match status" value="1"/>
</dbReference>
<dbReference type="EMBL" id="JAQQBS010000004">
    <property type="protein sequence ID" value="KAK0170230.1"/>
    <property type="molecule type" value="Genomic_DNA"/>
</dbReference>
<evidence type="ECO:0000313" key="1">
    <source>
        <dbReference type="EMBL" id="KAK0170230.1"/>
    </source>
</evidence>
<dbReference type="Proteomes" id="UP001168990">
    <property type="component" value="Unassembled WGS sequence"/>
</dbReference>
<reference evidence="1" key="1">
    <citation type="journal article" date="2023" name="bioRxiv">
        <title>Scaffold-level genome assemblies of two parasitoid biocontrol wasps reveal the parthenogenesis mechanism and an associated novel virus.</title>
        <authorList>
            <person name="Inwood S."/>
            <person name="Skelly J."/>
            <person name="Guhlin J."/>
            <person name="Harrop T."/>
            <person name="Goldson S."/>
            <person name="Dearden P."/>
        </authorList>
    </citation>
    <scope>NUCLEOTIDE SEQUENCE</scope>
    <source>
        <strain evidence="1">Irish</strain>
        <tissue evidence="1">Whole body</tissue>
    </source>
</reference>
<comment type="caution">
    <text evidence="1">The sequence shown here is derived from an EMBL/GenBank/DDBJ whole genome shotgun (WGS) entry which is preliminary data.</text>
</comment>